<dbReference type="PANTHER" id="PTHR47197:SF3">
    <property type="entry name" value="DIHYDRO-HEME D1 DEHYDROGENASE"/>
    <property type="match status" value="1"/>
</dbReference>
<evidence type="ECO:0000313" key="2">
    <source>
        <dbReference type="Proteomes" id="UP000319941"/>
    </source>
</evidence>
<dbReference type="PANTHER" id="PTHR47197">
    <property type="entry name" value="PROTEIN NIRF"/>
    <property type="match status" value="1"/>
</dbReference>
<dbReference type="InterPro" id="IPR019405">
    <property type="entry name" value="Lactonase_7-beta_prop"/>
</dbReference>
<dbReference type="InterPro" id="IPR015943">
    <property type="entry name" value="WD40/YVTN_repeat-like_dom_sf"/>
</dbReference>
<dbReference type="RefSeq" id="WP_144727203.1">
    <property type="nucleotide sequence ID" value="NZ_CAWOWR010000097.1"/>
</dbReference>
<proteinExistence type="predicted"/>
<evidence type="ECO:0000313" key="1">
    <source>
        <dbReference type="EMBL" id="TVU71322.1"/>
    </source>
</evidence>
<dbReference type="Pfam" id="PF10282">
    <property type="entry name" value="Lactonase"/>
    <property type="match status" value="1"/>
</dbReference>
<name>A0A558HQB3_9GAMM</name>
<dbReference type="Proteomes" id="UP000319941">
    <property type="component" value="Unassembled WGS sequence"/>
</dbReference>
<keyword evidence="2" id="KW-1185">Reference proteome</keyword>
<organism evidence="1 2">
    <name type="scientific">Cobetia crustatorum</name>
    <dbReference type="NCBI Taxonomy" id="553385"/>
    <lineage>
        <taxon>Bacteria</taxon>
        <taxon>Pseudomonadati</taxon>
        <taxon>Pseudomonadota</taxon>
        <taxon>Gammaproteobacteria</taxon>
        <taxon>Oceanospirillales</taxon>
        <taxon>Halomonadaceae</taxon>
        <taxon>Cobetia</taxon>
    </lineage>
</organism>
<reference evidence="1 2" key="1">
    <citation type="submission" date="2019-07" db="EMBL/GenBank/DDBJ databases">
        <title>Diversity of Bacteria from Kongsfjorden, Arctic.</title>
        <authorList>
            <person name="Yu Y."/>
        </authorList>
    </citation>
    <scope>NUCLEOTIDE SEQUENCE [LARGE SCALE GENOMIC DNA]</scope>
    <source>
        <strain evidence="1 2">SM1923</strain>
    </source>
</reference>
<dbReference type="SUPFAM" id="SSF51004">
    <property type="entry name" value="C-terminal (heme d1) domain of cytochrome cd1-nitrite reductase"/>
    <property type="match status" value="1"/>
</dbReference>
<dbReference type="STRING" id="553385.GCA_000591415_02593"/>
<sequence length="311" mass="34074">MSRDVLLLNQKCAHTLSLYDATSGEELNHLRLPDYPHEFVVDSSGRYAFVGHYGILGADCIGDQGGCSVFVVDLKTFALVNTLSTWPYYRIHGLGIDDQDRLYAMSEGHNTLLLFNTPLTQSTPDLAVSSGGYKTHLFALTKAGDWAYGINLLSNTITKFKPHDATFAPIAMIPGRKPEGNSLSADGRTLFISNRDDDSIVAVDTESMTVRASATTGRDPNRIYRDPRGRLITTNYGESSLSLFDETLAPLGTIQLEAIPIAMSFHPDGEQAFVSLKGDRIAVLDLESGQVRRSFATRAEPDVSCLLVRDH</sequence>
<dbReference type="InterPro" id="IPR051200">
    <property type="entry name" value="Host-pathogen_enzymatic-act"/>
</dbReference>
<dbReference type="EMBL" id="VNFH01000004">
    <property type="protein sequence ID" value="TVU71322.1"/>
    <property type="molecule type" value="Genomic_DNA"/>
</dbReference>
<dbReference type="Gene3D" id="2.130.10.10">
    <property type="entry name" value="YVTN repeat-like/Quinoprotein amine dehydrogenase"/>
    <property type="match status" value="2"/>
</dbReference>
<dbReference type="OrthoDB" id="24300at2"/>
<protein>
    <submittedName>
        <fullName evidence="1">YncE family protein</fullName>
    </submittedName>
</protein>
<accession>A0A558HQB3</accession>
<dbReference type="InterPro" id="IPR011048">
    <property type="entry name" value="Haem_d1_sf"/>
</dbReference>
<gene>
    <name evidence="1" type="ORF">FQP86_07330</name>
</gene>
<comment type="caution">
    <text evidence="1">The sequence shown here is derived from an EMBL/GenBank/DDBJ whole genome shotgun (WGS) entry which is preliminary data.</text>
</comment>
<dbReference type="AlphaFoldDB" id="A0A558HQB3"/>